<dbReference type="PANTHER" id="PTHR13847">
    <property type="entry name" value="SARCOSINE DEHYDROGENASE-RELATED"/>
    <property type="match status" value="1"/>
</dbReference>
<protein>
    <submittedName>
        <fullName evidence="3">FAD-dependent oxidoreductase</fullName>
    </submittedName>
</protein>
<accession>A0A844TN62</accession>
<dbReference type="Pfam" id="PF01266">
    <property type="entry name" value="DAO"/>
    <property type="match status" value="1"/>
</dbReference>
<dbReference type="SUPFAM" id="SSF51905">
    <property type="entry name" value="FAD/NAD(P)-binding domain"/>
    <property type="match status" value="1"/>
</dbReference>
<dbReference type="RefSeq" id="WP_157332912.1">
    <property type="nucleotide sequence ID" value="NZ_WQNE01000024.1"/>
</dbReference>
<dbReference type="AlphaFoldDB" id="A0A844TN62"/>
<dbReference type="GO" id="GO:0005737">
    <property type="term" value="C:cytoplasm"/>
    <property type="evidence" value="ECO:0007669"/>
    <property type="project" value="TreeGrafter"/>
</dbReference>
<feature type="domain" description="FAD dependent oxidoreductase" evidence="2">
    <location>
        <begin position="12"/>
        <end position="399"/>
    </location>
</feature>
<keyword evidence="4" id="KW-1185">Reference proteome</keyword>
<dbReference type="PANTHER" id="PTHR13847:SF289">
    <property type="entry name" value="GLYCINE OXIDASE"/>
    <property type="match status" value="1"/>
</dbReference>
<proteinExistence type="predicted"/>
<organism evidence="3 4">
    <name type="scientific">Bradyrhizobium cajani</name>
    <dbReference type="NCBI Taxonomy" id="1928661"/>
    <lineage>
        <taxon>Bacteria</taxon>
        <taxon>Pseudomonadati</taxon>
        <taxon>Pseudomonadota</taxon>
        <taxon>Alphaproteobacteria</taxon>
        <taxon>Hyphomicrobiales</taxon>
        <taxon>Nitrobacteraceae</taxon>
        <taxon>Bradyrhizobium</taxon>
    </lineage>
</organism>
<dbReference type="EMBL" id="WQNE01000024">
    <property type="protein sequence ID" value="MVT76381.1"/>
    <property type="molecule type" value="Genomic_DNA"/>
</dbReference>
<evidence type="ECO:0000313" key="3">
    <source>
        <dbReference type="EMBL" id="MVT76381.1"/>
    </source>
</evidence>
<evidence type="ECO:0000256" key="1">
    <source>
        <dbReference type="ARBA" id="ARBA00023002"/>
    </source>
</evidence>
<evidence type="ECO:0000259" key="2">
    <source>
        <dbReference type="Pfam" id="PF01266"/>
    </source>
</evidence>
<reference evidence="3 4" key="1">
    <citation type="submission" date="2019-12" db="EMBL/GenBank/DDBJ databases">
        <title>Draft genome sequences Bradyrhizobium cajani AMBPC1010, Bradyrhizobium pachyrhizi AMBPC1040 and Bradyrhizobium yuanmingense ALSPC3051, three plant growth promoting strains isolated from nodules of Cajanus cajan L. in Dominican Republic.</title>
        <authorList>
            <person name="Flores-Felix J.D."/>
            <person name="Araujo J."/>
            <person name="Diaz-Alcantara C."/>
            <person name="Gonzalez-Andres F."/>
            <person name="Velazquez E."/>
        </authorList>
    </citation>
    <scope>NUCLEOTIDE SEQUENCE [LARGE SCALE GENOMIC DNA]</scope>
    <source>
        <strain evidence="3 4">1010</strain>
    </source>
</reference>
<dbReference type="GO" id="GO:0016491">
    <property type="term" value="F:oxidoreductase activity"/>
    <property type="evidence" value="ECO:0007669"/>
    <property type="project" value="UniProtKB-KW"/>
</dbReference>
<dbReference type="InterPro" id="IPR036188">
    <property type="entry name" value="FAD/NAD-bd_sf"/>
</dbReference>
<sequence>MRYSGPGHGRRAVVLGAGIVGVTAARALQREGFSVTIVDQGEPGRGCSYGNGGAISPDFCVPIAMPGMLRRVPKWLFDPNGPLVVRWSDLPSSAPWLMRWIRAGRLDQLDSLSNALRQLHATSYTRYQQLLGCRATGLIERTGQLYVWATNAPNATEALANEIRKKFDIETRALDRDEIREMDANLAPIFSRGLYFPDNGHTVNPLRLVQTIADMITSEGGVILKQRAIRFEFDERRARFLRCDGDLLEGDIFVVAAGIASKDFAKGLGDEVPLQAERGYHVMLPNPGVWPRVKVSNRDYMFGMTSMEHGVRIAGTVEIARADAPIDERRPRAMLKMAKRMYPKLNDDGAEFWMGCRPSTPDSLPVIDRSRAATNVIYAFGHGHTGLTGAPMTAEIVAAFAADIQPQIDPSPYSLKRFGRSCFARILG</sequence>
<dbReference type="OrthoDB" id="9805337at2"/>
<gene>
    <name evidence="3" type="ORF">GPL20_25570</name>
</gene>
<dbReference type="Gene3D" id="3.30.9.10">
    <property type="entry name" value="D-Amino Acid Oxidase, subunit A, domain 2"/>
    <property type="match status" value="1"/>
</dbReference>
<evidence type="ECO:0000313" key="4">
    <source>
        <dbReference type="Proteomes" id="UP000449969"/>
    </source>
</evidence>
<comment type="caution">
    <text evidence="3">The sequence shown here is derived from an EMBL/GenBank/DDBJ whole genome shotgun (WGS) entry which is preliminary data.</text>
</comment>
<dbReference type="Proteomes" id="UP000449969">
    <property type="component" value="Unassembled WGS sequence"/>
</dbReference>
<dbReference type="InterPro" id="IPR006076">
    <property type="entry name" value="FAD-dep_OxRdtase"/>
</dbReference>
<keyword evidence="1" id="KW-0560">Oxidoreductase</keyword>
<dbReference type="Gene3D" id="3.50.50.60">
    <property type="entry name" value="FAD/NAD(P)-binding domain"/>
    <property type="match status" value="2"/>
</dbReference>
<dbReference type="SUPFAM" id="SSF54373">
    <property type="entry name" value="FAD-linked reductases, C-terminal domain"/>
    <property type="match status" value="1"/>
</dbReference>
<name>A0A844TN62_9BRAD</name>